<name>A0A0A9D8A1_ARUDO</name>
<reference evidence="1" key="1">
    <citation type="submission" date="2014-09" db="EMBL/GenBank/DDBJ databases">
        <authorList>
            <person name="Magalhaes I.L.F."/>
            <person name="Oliveira U."/>
            <person name="Santos F.R."/>
            <person name="Vidigal T.H.D.A."/>
            <person name="Brescovit A.D."/>
            <person name="Santos A.J."/>
        </authorList>
    </citation>
    <scope>NUCLEOTIDE SEQUENCE</scope>
    <source>
        <tissue evidence="1">Shoot tissue taken approximately 20 cm above the soil surface</tissue>
    </source>
</reference>
<dbReference type="PANTHER" id="PTHR46284">
    <property type="entry name" value="PROTEIN KINESIN LIGHT CHAIN-RELATED 3"/>
    <property type="match status" value="1"/>
</dbReference>
<reference evidence="1" key="2">
    <citation type="journal article" date="2015" name="Data Brief">
        <title>Shoot transcriptome of the giant reed, Arundo donax.</title>
        <authorList>
            <person name="Barrero R.A."/>
            <person name="Guerrero F.D."/>
            <person name="Moolhuijzen P."/>
            <person name="Goolsby J.A."/>
            <person name="Tidwell J."/>
            <person name="Bellgard S.E."/>
            <person name="Bellgard M.I."/>
        </authorList>
    </citation>
    <scope>NUCLEOTIDE SEQUENCE</scope>
    <source>
        <tissue evidence="1">Shoot tissue taken approximately 20 cm above the soil surface</tissue>
    </source>
</reference>
<dbReference type="PANTHER" id="PTHR46284:SF5">
    <property type="entry name" value="PROTEIN KINESIN LIGHT CHAIN-RELATED 3"/>
    <property type="match status" value="1"/>
</dbReference>
<dbReference type="EMBL" id="GBRH01217933">
    <property type="protein sequence ID" value="JAD79962.1"/>
    <property type="molecule type" value="Transcribed_RNA"/>
</dbReference>
<sequence>MRPLRSWNTLLKCVRRSWGTANPDVEDEKRRLTELLKEAGRVRSRKAKSLENLLETSPYTVTKRSTVAS</sequence>
<protein>
    <submittedName>
        <fullName evidence="1">Uncharacterized protein</fullName>
    </submittedName>
</protein>
<proteinExistence type="predicted"/>
<accession>A0A0A9D8A1</accession>
<organism evidence="1">
    <name type="scientific">Arundo donax</name>
    <name type="common">Giant reed</name>
    <name type="synonym">Donax arundinaceus</name>
    <dbReference type="NCBI Taxonomy" id="35708"/>
    <lineage>
        <taxon>Eukaryota</taxon>
        <taxon>Viridiplantae</taxon>
        <taxon>Streptophyta</taxon>
        <taxon>Embryophyta</taxon>
        <taxon>Tracheophyta</taxon>
        <taxon>Spermatophyta</taxon>
        <taxon>Magnoliopsida</taxon>
        <taxon>Liliopsida</taxon>
        <taxon>Poales</taxon>
        <taxon>Poaceae</taxon>
        <taxon>PACMAD clade</taxon>
        <taxon>Arundinoideae</taxon>
        <taxon>Arundineae</taxon>
        <taxon>Arundo</taxon>
    </lineage>
</organism>
<evidence type="ECO:0000313" key="1">
    <source>
        <dbReference type="EMBL" id="JAD79962.1"/>
    </source>
</evidence>
<dbReference type="AlphaFoldDB" id="A0A0A9D8A1"/>